<comment type="function">
    <text evidence="2">Antitoxin component of a type II toxin-antitoxin (TA) system.</text>
</comment>
<dbReference type="InterPro" id="IPR036165">
    <property type="entry name" value="YefM-like_sf"/>
</dbReference>
<dbReference type="InterPro" id="IPR051405">
    <property type="entry name" value="phD/YefM_antitoxin"/>
</dbReference>
<dbReference type="SUPFAM" id="SSF143120">
    <property type="entry name" value="YefM-like"/>
    <property type="match status" value="1"/>
</dbReference>
<dbReference type="InterPro" id="IPR006442">
    <property type="entry name" value="Antitoxin_Phd/YefM"/>
</dbReference>
<dbReference type="PANTHER" id="PTHR33713">
    <property type="entry name" value="ANTITOXIN YAFN-RELATED"/>
    <property type="match status" value="1"/>
</dbReference>
<dbReference type="EMBL" id="CP006731">
    <property type="protein sequence ID" value="AHB71318.1"/>
    <property type="molecule type" value="Genomic_DNA"/>
</dbReference>
<evidence type="ECO:0000256" key="1">
    <source>
        <dbReference type="ARBA" id="ARBA00009981"/>
    </source>
</evidence>
<dbReference type="Pfam" id="PF02604">
    <property type="entry name" value="PhdYeFM_antitox"/>
    <property type="match status" value="1"/>
</dbReference>
<accession>V5U1R6</accession>
<evidence type="ECO:0000313" key="4">
    <source>
        <dbReference type="EMBL" id="AHB71318.1"/>
    </source>
</evidence>
<protein>
    <recommendedName>
        <fullName evidence="2">Antitoxin</fullName>
    </recommendedName>
</protein>
<evidence type="ECO:0000313" key="5">
    <source>
        <dbReference type="Proteomes" id="UP000018545"/>
    </source>
</evidence>
<feature type="coiled-coil region" evidence="3">
    <location>
        <begin position="40"/>
        <end position="67"/>
    </location>
</feature>
<reference evidence="4 5" key="1">
    <citation type="journal article" date="2014" name="Genome Announc.">
        <title>Complete Genome Sequence of Cronobacter sakazakii Strain CMCC 45402.</title>
        <authorList>
            <person name="Zhao Z."/>
            <person name="Wang L."/>
            <person name="Wang B."/>
            <person name="Liang H."/>
            <person name="Ye Q."/>
            <person name="Zeng M."/>
        </authorList>
    </citation>
    <scope>NUCLEOTIDE SEQUENCE [LARGE SCALE GENOMIC DNA]</scope>
    <source>
        <strain evidence="5">45402</strain>
    </source>
</reference>
<keyword evidence="3" id="KW-0175">Coiled coil</keyword>
<dbReference type="AlphaFoldDB" id="V5U1R6"/>
<gene>
    <name evidence="4" type="ORF">P262_04149</name>
</gene>
<sequence length="84" mass="9529">MMQTLTANEAKTQFGNLLLMAQREPVQINRNGKPVAVVISAQEYAEIDALKRQLLQAKLERAKQDIDHGRLADGADYFRQLMDE</sequence>
<evidence type="ECO:0000256" key="2">
    <source>
        <dbReference type="RuleBase" id="RU362080"/>
    </source>
</evidence>
<dbReference type="PANTHER" id="PTHR33713:SF6">
    <property type="entry name" value="ANTITOXIN YEFM"/>
    <property type="match status" value="1"/>
</dbReference>
<dbReference type="NCBIfam" id="TIGR01552">
    <property type="entry name" value="phd_fam"/>
    <property type="match status" value="1"/>
</dbReference>
<dbReference type="Gene3D" id="3.40.1620.10">
    <property type="entry name" value="YefM-like domain"/>
    <property type="match status" value="1"/>
</dbReference>
<dbReference type="Proteomes" id="UP000018545">
    <property type="component" value="Chromosome"/>
</dbReference>
<dbReference type="PATRIC" id="fig|1401659.3.peg.2923"/>
<organism evidence="4 5">
    <name type="scientific">Cronobacter malonaticus</name>
    <dbReference type="NCBI Taxonomy" id="413503"/>
    <lineage>
        <taxon>Bacteria</taxon>
        <taxon>Pseudomonadati</taxon>
        <taxon>Pseudomonadota</taxon>
        <taxon>Gammaproteobacteria</taxon>
        <taxon>Enterobacterales</taxon>
        <taxon>Enterobacteriaceae</taxon>
        <taxon>Cronobacter</taxon>
    </lineage>
</organism>
<proteinExistence type="inferred from homology"/>
<evidence type="ECO:0000256" key="3">
    <source>
        <dbReference type="SAM" id="Coils"/>
    </source>
</evidence>
<dbReference type="KEGG" id="csi:P262_04149"/>
<dbReference type="HOGENOM" id="CLU_177501_1_0_6"/>
<comment type="similarity">
    <text evidence="1 2">Belongs to the phD/YefM antitoxin family.</text>
</comment>
<name>V5U1R6_9ENTR</name>